<dbReference type="Gene3D" id="1.10.287.470">
    <property type="entry name" value="Helix hairpin bin"/>
    <property type="match status" value="1"/>
</dbReference>
<dbReference type="EMBL" id="JWLZ01000186">
    <property type="protein sequence ID" value="KHT61988.1"/>
    <property type="molecule type" value="Genomic_DNA"/>
</dbReference>
<dbReference type="Pfam" id="PF25967">
    <property type="entry name" value="RND-MFP_C"/>
    <property type="match status" value="1"/>
</dbReference>
<evidence type="ECO:0000313" key="7">
    <source>
        <dbReference type="Proteomes" id="UP000031278"/>
    </source>
</evidence>
<dbReference type="RefSeq" id="WP_039466239.1">
    <property type="nucleotide sequence ID" value="NZ_JWLZ01000186.1"/>
</dbReference>
<evidence type="ECO:0000256" key="3">
    <source>
        <dbReference type="ARBA" id="ARBA00022448"/>
    </source>
</evidence>
<dbReference type="InterPro" id="IPR058627">
    <property type="entry name" value="MdtA-like_C"/>
</dbReference>
<dbReference type="PANTHER" id="PTHR30469">
    <property type="entry name" value="MULTIDRUG RESISTANCE PROTEIN MDTA"/>
    <property type="match status" value="1"/>
</dbReference>
<accession>A0A0B9FZM3</accession>
<dbReference type="NCBIfam" id="TIGR01730">
    <property type="entry name" value="RND_mfp"/>
    <property type="match status" value="1"/>
</dbReference>
<dbReference type="InterPro" id="IPR058625">
    <property type="entry name" value="MdtA-like_BSH"/>
</dbReference>
<name>A0A0B9FZM3_9GAMM</name>
<evidence type="ECO:0000313" key="6">
    <source>
        <dbReference type="EMBL" id="KHT61988.1"/>
    </source>
</evidence>
<evidence type="ECO:0000259" key="4">
    <source>
        <dbReference type="Pfam" id="PF25917"/>
    </source>
</evidence>
<comment type="caution">
    <text evidence="6">The sequence shown here is derived from an EMBL/GenBank/DDBJ whole genome shotgun (WGS) entry which is preliminary data.</text>
</comment>
<proteinExistence type="inferred from homology"/>
<dbReference type="AlphaFoldDB" id="A0A0B9FZM3"/>
<dbReference type="PROSITE" id="PS51257">
    <property type="entry name" value="PROKAR_LIPOPROTEIN"/>
    <property type="match status" value="1"/>
</dbReference>
<reference evidence="6 7" key="1">
    <citation type="submission" date="2014-12" db="EMBL/GenBank/DDBJ databases">
        <title>Genome sequencing of Photobacterium gaetbulicola AD005a.</title>
        <authorList>
            <person name="Adrian T.G.S."/>
            <person name="Chan K.G."/>
        </authorList>
    </citation>
    <scope>NUCLEOTIDE SEQUENCE [LARGE SCALE GENOMIC DNA]</scope>
    <source>
        <strain evidence="6 7">AD005a</strain>
    </source>
</reference>
<dbReference type="Gene3D" id="2.40.30.170">
    <property type="match status" value="1"/>
</dbReference>
<feature type="domain" description="Multidrug resistance protein MdtA-like barrel-sandwich hybrid" evidence="4">
    <location>
        <begin position="63"/>
        <end position="165"/>
    </location>
</feature>
<dbReference type="GO" id="GO:0015562">
    <property type="term" value="F:efflux transmembrane transporter activity"/>
    <property type="evidence" value="ECO:0007669"/>
    <property type="project" value="TreeGrafter"/>
</dbReference>
<sequence>MLNKMSLAALCMMLLAGCQEPPQLQEAAPLAVSSLTVDQPVTSQFRTFKGQVEAAENTPLAFRVEGELQRVLVKSGQQVKKGELLAELDADKFQQQRNDAQVQFQLAGKQLQRGRELFERKMISKAELDELSANHKLATVNFNSAKRRLGYTRLVAPFDGVIADVPKESFEAVSPGETVVSLYQDDLLYINIAVSDNVLAMINPQQVNRSYQPMARFGIESQTYPVTYREHTGELEPQSQTYRMWFEMPQRESAILPGTSVSLRVDMAEAGLSTLQGYQLPMTAIEAGRETGQFFVWKLDGNQVQKVEVGIGQLNNDGAIVSSGVSEGDHVVTSSLRKLREGMEVSLLSKPAEEAQAE</sequence>
<dbReference type="PANTHER" id="PTHR30469:SF20">
    <property type="entry name" value="EFFLUX RND TRANSPORTER PERIPLASMIC ADAPTOR SUBUNIT"/>
    <property type="match status" value="1"/>
</dbReference>
<evidence type="ECO:0000256" key="2">
    <source>
        <dbReference type="ARBA" id="ARBA00009477"/>
    </source>
</evidence>
<evidence type="ECO:0000256" key="1">
    <source>
        <dbReference type="ARBA" id="ARBA00004196"/>
    </source>
</evidence>
<feature type="domain" description="Multidrug resistance protein MdtA-like C-terminal permuted SH3" evidence="5">
    <location>
        <begin position="291"/>
        <end position="336"/>
    </location>
</feature>
<dbReference type="InterPro" id="IPR006143">
    <property type="entry name" value="RND_pump_MFP"/>
</dbReference>
<dbReference type="PRINTS" id="PR01490">
    <property type="entry name" value="RTXTOXIND"/>
</dbReference>
<protein>
    <submittedName>
        <fullName evidence="6">Membrane protein</fullName>
    </submittedName>
</protein>
<keyword evidence="3" id="KW-0813">Transport</keyword>
<dbReference type="Gene3D" id="2.40.50.100">
    <property type="match status" value="1"/>
</dbReference>
<dbReference type="SUPFAM" id="SSF111369">
    <property type="entry name" value="HlyD-like secretion proteins"/>
    <property type="match status" value="1"/>
</dbReference>
<organism evidence="6 7">
    <name type="scientific">Photobacterium gaetbulicola</name>
    <dbReference type="NCBI Taxonomy" id="1295392"/>
    <lineage>
        <taxon>Bacteria</taxon>
        <taxon>Pseudomonadati</taxon>
        <taxon>Pseudomonadota</taxon>
        <taxon>Gammaproteobacteria</taxon>
        <taxon>Vibrionales</taxon>
        <taxon>Vibrionaceae</taxon>
        <taxon>Photobacterium</taxon>
    </lineage>
</organism>
<dbReference type="GO" id="GO:1990281">
    <property type="term" value="C:efflux pump complex"/>
    <property type="evidence" value="ECO:0007669"/>
    <property type="project" value="TreeGrafter"/>
</dbReference>
<comment type="similarity">
    <text evidence="2">Belongs to the membrane fusion protein (MFP) (TC 8.A.1) family.</text>
</comment>
<dbReference type="Proteomes" id="UP000031278">
    <property type="component" value="Unassembled WGS sequence"/>
</dbReference>
<comment type="subcellular location">
    <subcellularLocation>
        <location evidence="1">Cell envelope</location>
    </subcellularLocation>
</comment>
<gene>
    <name evidence="6" type="ORF">RJ45_19710</name>
</gene>
<dbReference type="Gene3D" id="2.40.420.20">
    <property type="match status" value="1"/>
</dbReference>
<evidence type="ECO:0000259" key="5">
    <source>
        <dbReference type="Pfam" id="PF25967"/>
    </source>
</evidence>
<dbReference type="Pfam" id="PF25917">
    <property type="entry name" value="BSH_RND"/>
    <property type="match status" value="1"/>
</dbReference>